<evidence type="ECO:0000313" key="5">
    <source>
        <dbReference type="Proteomes" id="UP000236394"/>
    </source>
</evidence>
<dbReference type="PANTHER" id="PTHR12304:SF4">
    <property type="entry name" value="URIDINE NUCLEOSIDASE"/>
    <property type="match status" value="1"/>
</dbReference>
<evidence type="ECO:0000259" key="3">
    <source>
        <dbReference type="Pfam" id="PF01156"/>
    </source>
</evidence>
<dbReference type="Gene3D" id="3.90.245.10">
    <property type="entry name" value="Ribonucleoside hydrolase-like"/>
    <property type="match status" value="1"/>
</dbReference>
<comment type="caution">
    <text evidence="4">The sequence shown here is derived from an EMBL/GenBank/DDBJ whole genome shotgun (WGS) entry which is preliminary data.</text>
</comment>
<gene>
    <name evidence="4" type="ORF">B7R76_04705</name>
</gene>
<keyword evidence="2" id="KW-0326">Glycosidase</keyword>
<keyword evidence="1" id="KW-0378">Hydrolase</keyword>
<dbReference type="OMA" id="HSITIAM"/>
<dbReference type="GO" id="GO:0008477">
    <property type="term" value="F:purine nucleosidase activity"/>
    <property type="evidence" value="ECO:0007669"/>
    <property type="project" value="TreeGrafter"/>
</dbReference>
<feature type="domain" description="Inosine/uridine-preferring nucleoside hydrolase" evidence="3">
    <location>
        <begin position="6"/>
        <end position="300"/>
    </location>
</feature>
<dbReference type="CDD" id="cd02651">
    <property type="entry name" value="nuc_hydro_IU_UC_XIUA"/>
    <property type="match status" value="1"/>
</dbReference>
<accession>A0A2J8B249</accession>
<dbReference type="EMBL" id="NBZD01000002">
    <property type="protein sequence ID" value="PNH18859.1"/>
    <property type="molecule type" value="Genomic_DNA"/>
</dbReference>
<dbReference type="AlphaFoldDB" id="A0A2J8B249"/>
<evidence type="ECO:0000313" key="4">
    <source>
        <dbReference type="EMBL" id="PNH18859.1"/>
    </source>
</evidence>
<dbReference type="RefSeq" id="WP_012994010.1">
    <property type="nucleotide sequence ID" value="NZ_NBZD01000002.1"/>
</dbReference>
<dbReference type="InterPro" id="IPR023186">
    <property type="entry name" value="IUNH"/>
</dbReference>
<name>A0A2J8B249_9FIRM</name>
<organism evidence="4 5">
    <name type="scientific">Mageeibacillus indolicus</name>
    <dbReference type="NCBI Taxonomy" id="884684"/>
    <lineage>
        <taxon>Bacteria</taxon>
        <taxon>Bacillati</taxon>
        <taxon>Bacillota</taxon>
        <taxon>Clostridia</taxon>
        <taxon>Eubacteriales</taxon>
        <taxon>Oscillospiraceae</taxon>
        <taxon>Mageeibacillus</taxon>
    </lineage>
</organism>
<dbReference type="GO" id="GO:0006152">
    <property type="term" value="P:purine nucleoside catabolic process"/>
    <property type="evidence" value="ECO:0007669"/>
    <property type="project" value="TreeGrafter"/>
</dbReference>
<evidence type="ECO:0000256" key="1">
    <source>
        <dbReference type="ARBA" id="ARBA00022801"/>
    </source>
</evidence>
<dbReference type="InterPro" id="IPR036452">
    <property type="entry name" value="Ribo_hydro-like"/>
</dbReference>
<dbReference type="GO" id="GO:0005829">
    <property type="term" value="C:cytosol"/>
    <property type="evidence" value="ECO:0007669"/>
    <property type="project" value="TreeGrafter"/>
</dbReference>
<protein>
    <recommendedName>
        <fullName evidence="3">Inosine/uridine-preferring nucleoside hydrolase domain-containing protein</fullName>
    </recommendedName>
</protein>
<evidence type="ECO:0000256" key="2">
    <source>
        <dbReference type="ARBA" id="ARBA00023295"/>
    </source>
</evidence>
<sequence>MKKIPVWIDTDTGVDDAAALLVACRLPEIEIVGVSAVNGNTNLANTYRNSRDVLALAGREDIPVYKGAAEPLVVLAESADDFHGRNGLGDVTLPPSPAPHQTTEAGEALRQALQKYGRELRLVAVGPLTNIARLLLKHPDVAENIGELLIMGGAVNGGNVTPSAEFNIYADPEAAEIVFKSGIQIKMFGLDATTEAYFTPEEFATMTEKANPITSFLQGATGRAWKYYNEGYAKGLILHDICPVIYLADPEMFTLQQAGVRVECCGRLTLGKTVCDLYSDFKFSKRNCLVATSVRRERFVAKVREVIALY</sequence>
<proteinExistence type="predicted"/>
<dbReference type="SUPFAM" id="SSF53590">
    <property type="entry name" value="Nucleoside hydrolase"/>
    <property type="match status" value="1"/>
</dbReference>
<dbReference type="InterPro" id="IPR001910">
    <property type="entry name" value="Inosine/uridine_hydrolase_dom"/>
</dbReference>
<dbReference type="Proteomes" id="UP000236394">
    <property type="component" value="Unassembled WGS sequence"/>
</dbReference>
<dbReference type="PANTHER" id="PTHR12304">
    <property type="entry name" value="INOSINE-URIDINE PREFERRING NUCLEOSIDE HYDROLASE"/>
    <property type="match status" value="1"/>
</dbReference>
<dbReference type="Pfam" id="PF01156">
    <property type="entry name" value="IU_nuc_hydro"/>
    <property type="match status" value="1"/>
</dbReference>
<reference evidence="5" key="1">
    <citation type="submission" date="2017-04" db="EMBL/GenBank/DDBJ databases">
        <authorList>
            <person name="Bumgarner R.E."/>
            <person name="Fredricks D.N."/>
            <person name="Srinivasan S."/>
        </authorList>
    </citation>
    <scope>NUCLEOTIDE SEQUENCE [LARGE SCALE GENOMIC DNA]</scope>
    <source>
        <strain evidence="5">KA00405</strain>
    </source>
</reference>